<dbReference type="GO" id="GO:0005886">
    <property type="term" value="C:plasma membrane"/>
    <property type="evidence" value="ECO:0007669"/>
    <property type="project" value="UniProtKB-SubCell"/>
</dbReference>
<evidence type="ECO:0000256" key="7">
    <source>
        <dbReference type="ARBA" id="ARBA00023136"/>
    </source>
</evidence>
<keyword evidence="5 8" id="KW-0812">Transmembrane</keyword>
<dbReference type="SUPFAM" id="SSF161098">
    <property type="entry name" value="MetI-like"/>
    <property type="match status" value="1"/>
</dbReference>
<reference evidence="10 11" key="1">
    <citation type="submission" date="2016-11" db="EMBL/GenBank/DDBJ databases">
        <title>Actinomyces gypaetusis sp. nov. isolated from the vulture Gypaetus barbatus in Qinghai Tibet Plateau China.</title>
        <authorList>
            <person name="Meng X."/>
        </authorList>
    </citation>
    <scope>NUCLEOTIDE SEQUENCE [LARGE SCALE GENOMIC DNA]</scope>
    <source>
        <strain evidence="10 11">VUL4_2</strain>
    </source>
</reference>
<gene>
    <name evidence="10" type="ORF">BSR29_06880</name>
</gene>
<dbReference type="InterPro" id="IPR000515">
    <property type="entry name" value="MetI-like"/>
</dbReference>
<evidence type="ECO:0000256" key="6">
    <source>
        <dbReference type="ARBA" id="ARBA00022989"/>
    </source>
</evidence>
<dbReference type="CDD" id="cd06261">
    <property type="entry name" value="TM_PBP2"/>
    <property type="match status" value="1"/>
</dbReference>
<dbReference type="PANTHER" id="PTHR30450:SF1">
    <property type="entry name" value="D-METHIONINE TRANSPORT SYSTEM PERMEASE PROTEIN METI-RELATED"/>
    <property type="match status" value="1"/>
</dbReference>
<dbReference type="STRING" id="1921764.BSR28_05410"/>
<evidence type="ECO:0000256" key="3">
    <source>
        <dbReference type="ARBA" id="ARBA00022448"/>
    </source>
</evidence>
<dbReference type="Proteomes" id="UP000186785">
    <property type="component" value="Unassembled WGS sequence"/>
</dbReference>
<evidence type="ECO:0000259" key="9">
    <source>
        <dbReference type="PROSITE" id="PS50928"/>
    </source>
</evidence>
<dbReference type="OrthoDB" id="9793490at2"/>
<comment type="similarity">
    <text evidence="2">Belongs to the binding-protein-dependent transport system permease family. CysTW subfamily.</text>
</comment>
<feature type="transmembrane region" description="Helical" evidence="8">
    <location>
        <begin position="168"/>
        <end position="194"/>
    </location>
</feature>
<dbReference type="EMBL" id="MQSV01000005">
    <property type="protein sequence ID" value="OKL46549.1"/>
    <property type="molecule type" value="Genomic_DNA"/>
</dbReference>
<keyword evidence="11" id="KW-1185">Reference proteome</keyword>
<dbReference type="AlphaFoldDB" id="A0A1Q5PK04"/>
<dbReference type="PANTHER" id="PTHR30450">
    <property type="entry name" value="ABC TRANSPORTER PERMEASE"/>
    <property type="match status" value="1"/>
</dbReference>
<keyword evidence="4" id="KW-1003">Cell membrane</keyword>
<dbReference type="PROSITE" id="PS50928">
    <property type="entry name" value="ABC_TM1"/>
    <property type="match status" value="1"/>
</dbReference>
<dbReference type="InterPro" id="IPR035906">
    <property type="entry name" value="MetI-like_sf"/>
</dbReference>
<accession>A0A1Q5PK04</accession>
<dbReference type="GO" id="GO:0048473">
    <property type="term" value="P:D-methionine transmembrane transport"/>
    <property type="evidence" value="ECO:0007669"/>
    <property type="project" value="TreeGrafter"/>
</dbReference>
<evidence type="ECO:0000256" key="2">
    <source>
        <dbReference type="ARBA" id="ARBA00007069"/>
    </source>
</evidence>
<feature type="domain" description="ABC transmembrane type-1" evidence="9">
    <location>
        <begin position="31"/>
        <end position="225"/>
    </location>
</feature>
<dbReference type="InterPro" id="IPR051322">
    <property type="entry name" value="AA_ABC_Transporter_Permease"/>
</dbReference>
<evidence type="ECO:0000256" key="1">
    <source>
        <dbReference type="ARBA" id="ARBA00004651"/>
    </source>
</evidence>
<feature type="transmembrane region" description="Helical" evidence="8">
    <location>
        <begin position="206"/>
        <end position="225"/>
    </location>
</feature>
<evidence type="ECO:0000313" key="10">
    <source>
        <dbReference type="EMBL" id="OKL46549.1"/>
    </source>
</evidence>
<organism evidence="10 11">
    <name type="scientific">Boudabousia liubingyangii</name>
    <dbReference type="NCBI Taxonomy" id="1921764"/>
    <lineage>
        <taxon>Bacteria</taxon>
        <taxon>Bacillati</taxon>
        <taxon>Actinomycetota</taxon>
        <taxon>Actinomycetes</taxon>
        <taxon>Actinomycetales</taxon>
        <taxon>Actinomycetaceae</taxon>
        <taxon>Boudabousia</taxon>
    </lineage>
</organism>
<dbReference type="FunFam" id="1.10.3720.10:FF:000002">
    <property type="entry name" value="D-methionine ABC transporter permease MetI"/>
    <property type="match status" value="1"/>
</dbReference>
<name>A0A1Q5PK04_9ACTO</name>
<feature type="transmembrane region" description="Helical" evidence="8">
    <location>
        <begin position="37"/>
        <end position="58"/>
    </location>
</feature>
<comment type="subcellular location">
    <subcellularLocation>
        <location evidence="1 8">Cell membrane</location>
        <topology evidence="1 8">Multi-pass membrane protein</topology>
    </subcellularLocation>
</comment>
<dbReference type="Pfam" id="PF00528">
    <property type="entry name" value="BPD_transp_1"/>
    <property type="match status" value="1"/>
</dbReference>
<evidence type="ECO:0000313" key="11">
    <source>
        <dbReference type="Proteomes" id="UP000186785"/>
    </source>
</evidence>
<sequence>MLSNLLPLVNDPNQGRWLYHPAIVKNFWPAVWETLEMTFVSTALTVLIGLPLGLALVATSKGHLFASKTVNNVLAVIVNIGRSIPFLILAVAVMPLTRLLSGSTIGWKATVIPLTIAAVPYFARLVETNVLGVDQGKIEAAQMMGASRMRILLDVLVREAAGPLVQSITVLTVTIIGYGAMAGALGAGGLGQMAMNYGYNRWETDVMVVTTIAIVIIVQGVQMIGDMLSRRVDHR</sequence>
<evidence type="ECO:0000256" key="4">
    <source>
        <dbReference type="ARBA" id="ARBA00022475"/>
    </source>
</evidence>
<dbReference type="Gene3D" id="1.10.3720.10">
    <property type="entry name" value="MetI-like"/>
    <property type="match status" value="1"/>
</dbReference>
<keyword evidence="3 8" id="KW-0813">Transport</keyword>
<keyword evidence="6 8" id="KW-1133">Transmembrane helix</keyword>
<keyword evidence="7 8" id="KW-0472">Membrane</keyword>
<feature type="transmembrane region" description="Helical" evidence="8">
    <location>
        <begin position="70"/>
        <end position="93"/>
    </location>
</feature>
<feature type="transmembrane region" description="Helical" evidence="8">
    <location>
        <begin position="105"/>
        <end position="123"/>
    </location>
</feature>
<evidence type="ECO:0000256" key="5">
    <source>
        <dbReference type="ARBA" id="ARBA00022692"/>
    </source>
</evidence>
<proteinExistence type="inferred from homology"/>
<protein>
    <submittedName>
        <fullName evidence="10">Metal ABC transporter permease</fullName>
    </submittedName>
</protein>
<dbReference type="RefSeq" id="WP_073709574.1">
    <property type="nucleotide sequence ID" value="NZ_MQSU01000003.1"/>
</dbReference>
<comment type="caution">
    <text evidence="10">The sequence shown here is derived from an EMBL/GenBank/DDBJ whole genome shotgun (WGS) entry which is preliminary data.</text>
</comment>
<evidence type="ECO:0000256" key="8">
    <source>
        <dbReference type="RuleBase" id="RU363032"/>
    </source>
</evidence>